<evidence type="ECO:0000313" key="5">
    <source>
        <dbReference type="Proteomes" id="UP000574717"/>
    </source>
</evidence>
<dbReference type="EMBL" id="BLSC01000125">
    <property type="protein sequence ID" value="GFP37646.1"/>
    <property type="molecule type" value="Genomic_DNA"/>
</dbReference>
<evidence type="ECO:0000313" key="2">
    <source>
        <dbReference type="EMBL" id="GFP30836.1"/>
    </source>
</evidence>
<dbReference type="AlphaFoldDB" id="A0A6V8QB36"/>
<keyword evidence="6" id="KW-1185">Reference proteome</keyword>
<evidence type="ECO:0000313" key="1">
    <source>
        <dbReference type="EMBL" id="GFP19350.1"/>
    </source>
</evidence>
<dbReference type="EMBL" id="BLRZ01000109">
    <property type="protein sequence ID" value="GFP30836.1"/>
    <property type="molecule type" value="Genomic_DNA"/>
</dbReference>
<evidence type="ECO:0000313" key="4">
    <source>
        <dbReference type="Proteomes" id="UP000561271"/>
    </source>
</evidence>
<evidence type="ECO:0000313" key="6">
    <source>
        <dbReference type="Proteomes" id="UP000588083"/>
    </source>
</evidence>
<accession>A0A6V8QB36</accession>
<dbReference type="Proteomes" id="UP000574717">
    <property type="component" value="Unassembled WGS sequence"/>
</dbReference>
<dbReference type="Proteomes" id="UP000561271">
    <property type="component" value="Unassembled WGS sequence"/>
</dbReference>
<reference evidence="4 5" key="1">
    <citation type="journal article" date="2020" name="Front. Microbiol.">
        <title>Single-cell genomics of novel Actinobacteria with the Wood-Ljungdahl pathway discovered in a serpentinizing system.</title>
        <authorList>
            <person name="Merino N."/>
            <person name="Kawai M."/>
            <person name="Boyd E.S."/>
            <person name="Colman D.R."/>
            <person name="McGlynn S.E."/>
            <person name="Nealson K.H."/>
            <person name="Kurokawa K."/>
            <person name="Hongoh Y."/>
        </authorList>
    </citation>
    <scope>NUCLEOTIDE SEQUENCE [LARGE SCALE GENOMIC DNA]</scope>
    <source>
        <strain evidence="1 5">S03</strain>
        <strain evidence="2 6">S34</strain>
        <strain evidence="3 4">S44</strain>
    </source>
</reference>
<organism evidence="3 4">
    <name type="scientific">Candidatus Hakubella thermalkaliphila</name>
    <dbReference type="NCBI Taxonomy" id="2754717"/>
    <lineage>
        <taxon>Bacteria</taxon>
        <taxon>Bacillati</taxon>
        <taxon>Actinomycetota</taxon>
        <taxon>Actinomycetota incertae sedis</taxon>
        <taxon>Candidatus Hakubellales</taxon>
        <taxon>Candidatus Hakubellaceae</taxon>
        <taxon>Candidatus Hakubella</taxon>
    </lineage>
</organism>
<sequence length="68" mass="7357">MEAPNSRNAGKSCINKVQILREGESMKRWLGRKSFLAVLVALLLVLGRAGTALALRDPQGAGYLHDHG</sequence>
<evidence type="ECO:0000313" key="3">
    <source>
        <dbReference type="EMBL" id="GFP37646.1"/>
    </source>
</evidence>
<dbReference type="EMBL" id="BLRU01000065">
    <property type="protein sequence ID" value="GFP19350.1"/>
    <property type="molecule type" value="Genomic_DNA"/>
</dbReference>
<dbReference type="Proteomes" id="UP000588083">
    <property type="component" value="Unassembled WGS sequence"/>
</dbReference>
<gene>
    <name evidence="1" type="ORF">HKBW3S03_00855</name>
    <name evidence="2" type="ORF">HKBW3S34_01755</name>
    <name evidence="3" type="ORF">HKBW3S44_01323</name>
</gene>
<protein>
    <submittedName>
        <fullName evidence="3">Uncharacterized protein</fullName>
    </submittedName>
</protein>
<comment type="caution">
    <text evidence="3">The sequence shown here is derived from an EMBL/GenBank/DDBJ whole genome shotgun (WGS) entry which is preliminary data.</text>
</comment>
<proteinExistence type="predicted"/>
<name>A0A6V8QB36_9ACTN</name>